<dbReference type="RefSeq" id="XP_065676641.1">
    <property type="nucleotide sequence ID" value="XM_065820569.1"/>
</dbReference>
<reference evidence="5" key="1">
    <citation type="submission" date="2025-08" db="UniProtKB">
        <authorList>
            <consortium name="RefSeq"/>
        </authorList>
    </citation>
    <scope>IDENTIFICATION</scope>
</reference>
<proteinExistence type="inferred from homology"/>
<dbReference type="InterPro" id="IPR052255">
    <property type="entry name" value="RNA_pol_II_subunit5-mediator"/>
</dbReference>
<name>A0ABM4DPX1_HYDVU</name>
<dbReference type="CDD" id="cd23159">
    <property type="entry name" value="Prefoldin_URI1"/>
    <property type="match status" value="1"/>
</dbReference>
<dbReference type="InterPro" id="IPR004127">
    <property type="entry name" value="Prefoldin_subunit_alpha"/>
</dbReference>
<dbReference type="Proteomes" id="UP001652625">
    <property type="component" value="Chromosome 15"/>
</dbReference>
<dbReference type="PANTHER" id="PTHR15111">
    <property type="entry name" value="RNA POLYMERASE II SUBUNIT 5-MEDIATING PROTEIN NNX3"/>
    <property type="match status" value="1"/>
</dbReference>
<organism evidence="4 5">
    <name type="scientific">Hydra vulgaris</name>
    <name type="common">Hydra</name>
    <name type="synonym">Hydra attenuata</name>
    <dbReference type="NCBI Taxonomy" id="6087"/>
    <lineage>
        <taxon>Eukaryota</taxon>
        <taxon>Metazoa</taxon>
        <taxon>Cnidaria</taxon>
        <taxon>Hydrozoa</taxon>
        <taxon>Hydroidolina</taxon>
        <taxon>Anthoathecata</taxon>
        <taxon>Aplanulata</taxon>
        <taxon>Hydridae</taxon>
        <taxon>Hydra</taxon>
    </lineage>
</organism>
<keyword evidence="2" id="KW-0539">Nucleus</keyword>
<protein>
    <submittedName>
        <fullName evidence="5">Unconventional prefoldin RPB5 interactor 1 isoform X2</fullName>
    </submittedName>
</protein>
<gene>
    <name evidence="5" type="primary">LOC100212905</name>
</gene>
<dbReference type="Pfam" id="PF02996">
    <property type="entry name" value="Prefoldin"/>
    <property type="match status" value="1"/>
</dbReference>
<evidence type="ECO:0000256" key="1">
    <source>
        <dbReference type="ARBA" id="ARBA00004123"/>
    </source>
</evidence>
<evidence type="ECO:0000313" key="5">
    <source>
        <dbReference type="RefSeq" id="XP_065676641.1"/>
    </source>
</evidence>
<comment type="subcellular location">
    <subcellularLocation>
        <location evidence="1">Nucleus</location>
    </subcellularLocation>
</comment>
<evidence type="ECO:0000256" key="2">
    <source>
        <dbReference type="ARBA" id="ARBA00023242"/>
    </source>
</evidence>
<dbReference type="PANTHER" id="PTHR15111:SF0">
    <property type="entry name" value="UNCONVENTIONAL PREFOLDIN RPB5 INTERACTOR 1"/>
    <property type="match status" value="1"/>
</dbReference>
<dbReference type="GeneID" id="100212905"/>
<dbReference type="InterPro" id="IPR009053">
    <property type="entry name" value="Prefoldin"/>
</dbReference>
<evidence type="ECO:0000256" key="3">
    <source>
        <dbReference type="ARBA" id="ARBA00038295"/>
    </source>
</evidence>
<dbReference type="Gene3D" id="1.10.287.370">
    <property type="match status" value="1"/>
</dbReference>
<evidence type="ECO:0000313" key="4">
    <source>
        <dbReference type="Proteomes" id="UP001652625"/>
    </source>
</evidence>
<dbReference type="SUPFAM" id="SSF46579">
    <property type="entry name" value="Prefoldin"/>
    <property type="match status" value="1"/>
</dbReference>
<accession>A0ABM4DPX1</accession>
<keyword evidence="4" id="KW-1185">Reference proteome</keyword>
<comment type="similarity">
    <text evidence="3">Belongs to the RNA polymerase II subunit 5-mediating protein family.</text>
</comment>
<sequence>MDLFYLDKLIEEQKKVLEQNENTRKHRQGLRDDYCKLKDKLNTLADQTSHNFMVPIGSVGFFPGKLLHTNEIMVLLGDNWFVERSTKQAQEIVNRRIKLIDGQLGDLKKEHDNIKSQNEFTGYFKEAKETEDIKEIREEISQDLSSSNGKIRKAHTPKHNLFPRRVDMKKVTSINPILSHDELFARLNELEHEELIAEELEQINAMNLLSESNENSEERHVKFKNHPVCGNEPVFNSPADIYDKHMHQDIDDKPLKSILKKDSRSNSNENLRLKPILKSSPEHNSLLDDDCRMLKTPPDNQLNEMTPEFTDDPKSILKSHESCHNRSKQCSDVIQDDEEQVVDEKRSILKNSKDYIRPVTPDDELHKGILKSEPKKVVIKNPETIPIVNEVDHVEVDHAEADHVEVHNVVDLNYKYTTKNQMPFSGTVLERNIHDNQSVKIQEYLGNNKPVSKFKASRLKK</sequence>